<protein>
    <submittedName>
        <fullName evidence="1">Uncharacterized protein</fullName>
    </submittedName>
</protein>
<sequence length="49" mass="5088">MLGPDRTGESSVMAELLTTDARAAIAQDVERVASRTAAAPVDVGARRTC</sequence>
<keyword evidence="2" id="KW-1185">Reference proteome</keyword>
<dbReference type="RefSeq" id="WP_184815055.1">
    <property type="nucleotide sequence ID" value="NZ_JACHJQ010000008.1"/>
</dbReference>
<dbReference type="EMBL" id="JACHJQ010000008">
    <property type="protein sequence ID" value="MBB4911062.1"/>
    <property type="molecule type" value="Genomic_DNA"/>
</dbReference>
<evidence type="ECO:0000313" key="2">
    <source>
        <dbReference type="Proteomes" id="UP000520767"/>
    </source>
</evidence>
<name>A0A7W7QCJ6_9PSEU</name>
<accession>A0A7W7QCJ6</accession>
<comment type="caution">
    <text evidence="1">The sequence shown here is derived from an EMBL/GenBank/DDBJ whole genome shotgun (WGS) entry which is preliminary data.</text>
</comment>
<proteinExistence type="predicted"/>
<dbReference type="AlphaFoldDB" id="A0A7W7QCJ6"/>
<organism evidence="1 2">
    <name type="scientific">Actinophytocola algeriensis</name>
    <dbReference type="NCBI Taxonomy" id="1768010"/>
    <lineage>
        <taxon>Bacteria</taxon>
        <taxon>Bacillati</taxon>
        <taxon>Actinomycetota</taxon>
        <taxon>Actinomycetes</taxon>
        <taxon>Pseudonocardiales</taxon>
        <taxon>Pseudonocardiaceae</taxon>
    </lineage>
</organism>
<reference evidence="1 2" key="1">
    <citation type="submission" date="2020-08" db="EMBL/GenBank/DDBJ databases">
        <title>Genomic Encyclopedia of Type Strains, Phase III (KMG-III): the genomes of soil and plant-associated and newly described type strains.</title>
        <authorList>
            <person name="Whitman W."/>
        </authorList>
    </citation>
    <scope>NUCLEOTIDE SEQUENCE [LARGE SCALE GENOMIC DNA]</scope>
    <source>
        <strain evidence="1 2">CECT 8960</strain>
    </source>
</reference>
<evidence type="ECO:0000313" key="1">
    <source>
        <dbReference type="EMBL" id="MBB4911062.1"/>
    </source>
</evidence>
<dbReference type="Proteomes" id="UP000520767">
    <property type="component" value="Unassembled WGS sequence"/>
</dbReference>
<gene>
    <name evidence="1" type="ORF">FHR82_007321</name>
</gene>